<accession>A0A9D1WPS3</accession>
<keyword evidence="1" id="KW-1133">Transmembrane helix</keyword>
<keyword evidence="1" id="KW-0812">Transmembrane</keyword>
<evidence type="ECO:0000313" key="2">
    <source>
        <dbReference type="EMBL" id="HIX64836.1"/>
    </source>
</evidence>
<dbReference type="Proteomes" id="UP000886800">
    <property type="component" value="Unassembled WGS sequence"/>
</dbReference>
<evidence type="ECO:0000313" key="3">
    <source>
        <dbReference type="Proteomes" id="UP000886800"/>
    </source>
</evidence>
<evidence type="ECO:0000256" key="1">
    <source>
        <dbReference type="SAM" id="Phobius"/>
    </source>
</evidence>
<reference evidence="2" key="2">
    <citation type="submission" date="2021-04" db="EMBL/GenBank/DDBJ databases">
        <authorList>
            <person name="Gilroy R."/>
        </authorList>
    </citation>
    <scope>NUCLEOTIDE SEQUENCE</scope>
    <source>
        <strain evidence="2">CHK188-5543</strain>
    </source>
</reference>
<reference evidence="2" key="1">
    <citation type="journal article" date="2021" name="PeerJ">
        <title>Extensive microbial diversity within the chicken gut microbiome revealed by metagenomics and culture.</title>
        <authorList>
            <person name="Gilroy R."/>
            <person name="Ravi A."/>
            <person name="Getino M."/>
            <person name="Pursley I."/>
            <person name="Horton D.L."/>
            <person name="Alikhan N.F."/>
            <person name="Baker D."/>
            <person name="Gharbi K."/>
            <person name="Hall N."/>
            <person name="Watson M."/>
            <person name="Adriaenssens E.M."/>
            <person name="Foster-Nyarko E."/>
            <person name="Jarju S."/>
            <person name="Secka A."/>
            <person name="Antonio M."/>
            <person name="Oren A."/>
            <person name="Chaudhuri R.R."/>
            <person name="La Ragione R."/>
            <person name="Hildebrand F."/>
            <person name="Pallen M.J."/>
        </authorList>
    </citation>
    <scope>NUCLEOTIDE SEQUENCE</scope>
    <source>
        <strain evidence="2">CHK188-5543</strain>
    </source>
</reference>
<name>A0A9D1WPS3_9FIRM</name>
<protein>
    <submittedName>
        <fullName evidence="2">FeoB-associated Cys-rich membrane protein</fullName>
    </submittedName>
</protein>
<sequence>MGGLDYLVLGLLAVGVFFALRAVRRGAGGCSGGCAGCARAQGCRRRRED</sequence>
<comment type="caution">
    <text evidence="2">The sequence shown here is derived from an EMBL/GenBank/DDBJ whole genome shotgun (WGS) entry which is preliminary data.</text>
</comment>
<feature type="transmembrane region" description="Helical" evidence="1">
    <location>
        <begin position="6"/>
        <end position="23"/>
    </location>
</feature>
<proteinExistence type="predicted"/>
<keyword evidence="1" id="KW-0472">Membrane</keyword>
<organism evidence="2 3">
    <name type="scientific">Candidatus Anaerotruncus excrementipullorum</name>
    <dbReference type="NCBI Taxonomy" id="2838465"/>
    <lineage>
        <taxon>Bacteria</taxon>
        <taxon>Bacillati</taxon>
        <taxon>Bacillota</taxon>
        <taxon>Clostridia</taxon>
        <taxon>Eubacteriales</taxon>
        <taxon>Oscillospiraceae</taxon>
        <taxon>Anaerotruncus</taxon>
    </lineage>
</organism>
<gene>
    <name evidence="2" type="ORF">H9736_01155</name>
</gene>
<dbReference type="AlphaFoldDB" id="A0A9D1WPS3"/>
<dbReference type="EMBL" id="DXES01000023">
    <property type="protein sequence ID" value="HIX64836.1"/>
    <property type="molecule type" value="Genomic_DNA"/>
</dbReference>